<protein>
    <submittedName>
        <fullName evidence="1">Uncharacterized protein</fullName>
    </submittedName>
</protein>
<gene>
    <name evidence="1" type="ORF">PL8927_50198</name>
</gene>
<sequence>MSFQTLFAPGFGNQTPTIKYYNLFGIAIDYENNLRLRFSSIIVSIDFQFICEASN</sequence>
<comment type="caution">
    <text evidence="1">The sequence shown here is derived from an EMBL/GenBank/DDBJ whole genome shotgun (WGS) entry which is preliminary data.</text>
</comment>
<accession>A0A7Z9BRJ8</accession>
<organism evidence="1 2">
    <name type="scientific">Planktothrix serta PCC 8927</name>
    <dbReference type="NCBI Taxonomy" id="671068"/>
    <lineage>
        <taxon>Bacteria</taxon>
        <taxon>Bacillati</taxon>
        <taxon>Cyanobacteriota</taxon>
        <taxon>Cyanophyceae</taxon>
        <taxon>Oscillatoriophycideae</taxon>
        <taxon>Oscillatoriales</taxon>
        <taxon>Microcoleaceae</taxon>
        <taxon>Planktothrix</taxon>
    </lineage>
</organism>
<proteinExistence type="predicted"/>
<dbReference type="EMBL" id="CZCU02000124">
    <property type="protein sequence ID" value="VXD15770.1"/>
    <property type="molecule type" value="Genomic_DNA"/>
</dbReference>
<dbReference type="AlphaFoldDB" id="A0A7Z9BRJ8"/>
<name>A0A7Z9BRJ8_9CYAN</name>
<evidence type="ECO:0000313" key="2">
    <source>
        <dbReference type="Proteomes" id="UP000184550"/>
    </source>
</evidence>
<keyword evidence="2" id="KW-1185">Reference proteome</keyword>
<evidence type="ECO:0000313" key="1">
    <source>
        <dbReference type="EMBL" id="VXD15770.1"/>
    </source>
</evidence>
<reference evidence="1" key="1">
    <citation type="submission" date="2019-10" db="EMBL/GenBank/DDBJ databases">
        <authorList>
            <consortium name="Genoscope - CEA"/>
            <person name="William W."/>
        </authorList>
    </citation>
    <scope>NUCLEOTIDE SEQUENCE [LARGE SCALE GENOMIC DNA]</scope>
    <source>
        <strain evidence="1">BBR_PRJEB10992</strain>
    </source>
</reference>
<dbReference type="Proteomes" id="UP000184550">
    <property type="component" value="Unassembled WGS sequence"/>
</dbReference>